<accession>A0A166FUU7</accession>
<reference evidence="2" key="2">
    <citation type="submission" date="2022-03" db="EMBL/GenBank/DDBJ databases">
        <title>Draft title - Genomic analysis of global carrot germplasm unveils the trajectory of domestication and the origin of high carotenoid orange carrot.</title>
        <authorList>
            <person name="Iorizzo M."/>
            <person name="Ellison S."/>
            <person name="Senalik D."/>
            <person name="Macko-Podgorni A."/>
            <person name="Grzebelus D."/>
            <person name="Bostan H."/>
            <person name="Rolling W."/>
            <person name="Curaba J."/>
            <person name="Simon P."/>
        </authorList>
    </citation>
    <scope>NUCLEOTIDE SEQUENCE</scope>
    <source>
        <tissue evidence="2">Leaf</tissue>
    </source>
</reference>
<dbReference type="EMBL" id="CP093343">
    <property type="protein sequence ID" value="WOG81544.1"/>
    <property type="molecule type" value="Genomic_DNA"/>
</dbReference>
<protein>
    <submittedName>
        <fullName evidence="1">Uncharacterized protein</fullName>
    </submittedName>
</protein>
<evidence type="ECO:0000313" key="2">
    <source>
        <dbReference type="EMBL" id="WOG81544.1"/>
    </source>
</evidence>
<evidence type="ECO:0000313" key="3">
    <source>
        <dbReference type="Proteomes" id="UP000077755"/>
    </source>
</evidence>
<evidence type="ECO:0000313" key="1">
    <source>
        <dbReference type="EMBL" id="KZN08205.1"/>
    </source>
</evidence>
<proteinExistence type="predicted"/>
<dbReference type="EMBL" id="LNRQ01000001">
    <property type="protein sequence ID" value="KZN08205.1"/>
    <property type="molecule type" value="Genomic_DNA"/>
</dbReference>
<name>A0A166FUU7_DAUCS</name>
<dbReference type="Gramene" id="KZN08205">
    <property type="protein sequence ID" value="KZN08205"/>
    <property type="gene ID" value="DCAR_001270"/>
</dbReference>
<keyword evidence="3" id="KW-1185">Reference proteome</keyword>
<sequence>MDIYRKKYKRSAAKRSLSIFEVAMEKQHDSRLEIQPVLDDVWNVDDRSTGFELL</sequence>
<reference evidence="1" key="1">
    <citation type="journal article" date="2016" name="Nat. Genet.">
        <title>A high-quality carrot genome assembly provides new insights into carotenoid accumulation and asterid genome evolution.</title>
        <authorList>
            <person name="Iorizzo M."/>
            <person name="Ellison S."/>
            <person name="Senalik D."/>
            <person name="Zeng P."/>
            <person name="Satapoomin P."/>
            <person name="Huang J."/>
            <person name="Bowman M."/>
            <person name="Iovene M."/>
            <person name="Sanseverino W."/>
            <person name="Cavagnaro P."/>
            <person name="Yildiz M."/>
            <person name="Macko-Podgorni A."/>
            <person name="Moranska E."/>
            <person name="Grzebelus E."/>
            <person name="Grzebelus D."/>
            <person name="Ashrafi H."/>
            <person name="Zheng Z."/>
            <person name="Cheng S."/>
            <person name="Spooner D."/>
            <person name="Van Deynze A."/>
            <person name="Simon P."/>
        </authorList>
    </citation>
    <scope>NUCLEOTIDE SEQUENCE [LARGE SCALE GENOMIC DNA]</scope>
    <source>
        <tissue evidence="1">Leaf</tissue>
    </source>
</reference>
<gene>
    <name evidence="1" type="ORF">DCAR_001270</name>
    <name evidence="2" type="ORF">DCAR_0100695</name>
</gene>
<dbReference type="AlphaFoldDB" id="A0A166FUU7"/>
<organism evidence="1">
    <name type="scientific">Daucus carota subsp. sativus</name>
    <name type="common">Carrot</name>
    <dbReference type="NCBI Taxonomy" id="79200"/>
    <lineage>
        <taxon>Eukaryota</taxon>
        <taxon>Viridiplantae</taxon>
        <taxon>Streptophyta</taxon>
        <taxon>Embryophyta</taxon>
        <taxon>Tracheophyta</taxon>
        <taxon>Spermatophyta</taxon>
        <taxon>Magnoliopsida</taxon>
        <taxon>eudicotyledons</taxon>
        <taxon>Gunneridae</taxon>
        <taxon>Pentapetalae</taxon>
        <taxon>asterids</taxon>
        <taxon>campanulids</taxon>
        <taxon>Apiales</taxon>
        <taxon>Apiaceae</taxon>
        <taxon>Apioideae</taxon>
        <taxon>Scandiceae</taxon>
        <taxon>Daucinae</taxon>
        <taxon>Daucus</taxon>
        <taxon>Daucus sect. Daucus</taxon>
    </lineage>
</organism>
<dbReference type="Proteomes" id="UP000077755">
    <property type="component" value="Chromosome 1"/>
</dbReference>